<dbReference type="SUPFAM" id="SSF48576">
    <property type="entry name" value="Terpenoid synthases"/>
    <property type="match status" value="1"/>
</dbReference>
<comment type="caution">
    <text evidence="2">The sequence shown here is derived from an EMBL/GenBank/DDBJ whole genome shotgun (WGS) entry which is preliminary data.</text>
</comment>
<dbReference type="AlphaFoldDB" id="A0A7J7GVY8"/>
<dbReference type="Gene3D" id="1.10.600.10">
    <property type="entry name" value="Farnesyl Diphosphate Synthase"/>
    <property type="match status" value="1"/>
</dbReference>
<name>A0A7J7GVY8_CAMSI</name>
<sequence>MACFLDDHVKVVSPIKKVNPVMASEKRLGQRRNQRGLVSGATQAQLSQRLRSTAARSAALVNGDSDDAELERGDAPSSILCFMREANVSEEIAREHIRTTIKDTWDKINHEFITQSPSLQPFVKYTINTARVAHFIYQHGDGFSNQDRETRAQVLSMLIEPLKLN</sequence>
<accession>A0A7J7GVY8</accession>
<protein>
    <recommendedName>
        <fullName evidence="4">Terpene synthase metal-binding domain-containing protein</fullName>
    </recommendedName>
</protein>
<reference evidence="2 3" key="2">
    <citation type="submission" date="2020-07" db="EMBL/GenBank/DDBJ databases">
        <title>Genome assembly of wild tea tree DASZ reveals pedigree and selection history of tea varieties.</title>
        <authorList>
            <person name="Zhang W."/>
        </authorList>
    </citation>
    <scope>NUCLEOTIDE SEQUENCE [LARGE SCALE GENOMIC DNA]</scope>
    <source>
        <strain evidence="3">cv. G240</strain>
        <tissue evidence="2">Leaf</tissue>
    </source>
</reference>
<dbReference type="Proteomes" id="UP000593564">
    <property type="component" value="Unassembled WGS sequence"/>
</dbReference>
<evidence type="ECO:0000313" key="2">
    <source>
        <dbReference type="EMBL" id="KAF5943686.1"/>
    </source>
</evidence>
<keyword evidence="3" id="KW-1185">Reference proteome</keyword>
<organism evidence="2 3">
    <name type="scientific">Camellia sinensis</name>
    <name type="common">Tea plant</name>
    <name type="synonym">Thea sinensis</name>
    <dbReference type="NCBI Taxonomy" id="4442"/>
    <lineage>
        <taxon>Eukaryota</taxon>
        <taxon>Viridiplantae</taxon>
        <taxon>Streptophyta</taxon>
        <taxon>Embryophyta</taxon>
        <taxon>Tracheophyta</taxon>
        <taxon>Spermatophyta</taxon>
        <taxon>Magnoliopsida</taxon>
        <taxon>eudicotyledons</taxon>
        <taxon>Gunneridae</taxon>
        <taxon>Pentapetalae</taxon>
        <taxon>asterids</taxon>
        <taxon>Ericales</taxon>
        <taxon>Theaceae</taxon>
        <taxon>Camellia</taxon>
    </lineage>
</organism>
<dbReference type="InterPro" id="IPR008949">
    <property type="entry name" value="Isoprenoid_synthase_dom_sf"/>
</dbReference>
<dbReference type="Pfam" id="PF19086">
    <property type="entry name" value="Terpene_syn_C_2"/>
    <property type="match status" value="1"/>
</dbReference>
<evidence type="ECO:0008006" key="4">
    <source>
        <dbReference type="Google" id="ProtNLM"/>
    </source>
</evidence>
<gene>
    <name evidence="2" type="ORF">HYC85_017763</name>
</gene>
<feature type="region of interest" description="Disordered" evidence="1">
    <location>
        <begin position="25"/>
        <end position="44"/>
    </location>
</feature>
<reference evidence="3" key="1">
    <citation type="journal article" date="2020" name="Nat. Commun.">
        <title>Genome assembly of wild tea tree DASZ reveals pedigree and selection history of tea varieties.</title>
        <authorList>
            <person name="Zhang W."/>
            <person name="Zhang Y."/>
            <person name="Qiu H."/>
            <person name="Guo Y."/>
            <person name="Wan H."/>
            <person name="Zhang X."/>
            <person name="Scossa F."/>
            <person name="Alseekh S."/>
            <person name="Zhang Q."/>
            <person name="Wang P."/>
            <person name="Xu L."/>
            <person name="Schmidt M.H."/>
            <person name="Jia X."/>
            <person name="Li D."/>
            <person name="Zhu A."/>
            <person name="Guo F."/>
            <person name="Chen W."/>
            <person name="Ni D."/>
            <person name="Usadel B."/>
            <person name="Fernie A.R."/>
            <person name="Wen W."/>
        </authorList>
    </citation>
    <scope>NUCLEOTIDE SEQUENCE [LARGE SCALE GENOMIC DNA]</scope>
    <source>
        <strain evidence="3">cv. G240</strain>
    </source>
</reference>
<evidence type="ECO:0000313" key="3">
    <source>
        <dbReference type="Proteomes" id="UP000593564"/>
    </source>
</evidence>
<evidence type="ECO:0000256" key="1">
    <source>
        <dbReference type="SAM" id="MobiDB-lite"/>
    </source>
</evidence>
<proteinExistence type="predicted"/>
<dbReference type="EMBL" id="JACBKZ010000008">
    <property type="protein sequence ID" value="KAF5943686.1"/>
    <property type="molecule type" value="Genomic_DNA"/>
</dbReference>